<protein>
    <recommendedName>
        <fullName evidence="3">Ubiquitin-like domain-containing protein</fullName>
    </recommendedName>
</protein>
<dbReference type="RefSeq" id="XP_004361611.1">
    <property type="nucleotide sequence ID" value="XM_004361554.1"/>
</dbReference>
<gene>
    <name evidence="1" type="ORF">DFA_05895</name>
</gene>
<dbReference type="EMBL" id="GL883007">
    <property type="protein sequence ID" value="EGG23760.1"/>
    <property type="molecule type" value="Genomic_DNA"/>
</dbReference>
<dbReference type="InterPro" id="IPR029071">
    <property type="entry name" value="Ubiquitin-like_domsf"/>
</dbReference>
<organism evidence="1 2">
    <name type="scientific">Cavenderia fasciculata</name>
    <name type="common">Slime mold</name>
    <name type="synonym">Dictyostelium fasciculatum</name>
    <dbReference type="NCBI Taxonomy" id="261658"/>
    <lineage>
        <taxon>Eukaryota</taxon>
        <taxon>Amoebozoa</taxon>
        <taxon>Evosea</taxon>
        <taxon>Eumycetozoa</taxon>
        <taxon>Dictyostelia</taxon>
        <taxon>Acytosteliales</taxon>
        <taxon>Cavenderiaceae</taxon>
        <taxon>Cavenderia</taxon>
    </lineage>
</organism>
<dbReference type="SUPFAM" id="SSF54236">
    <property type="entry name" value="Ubiquitin-like"/>
    <property type="match status" value="1"/>
</dbReference>
<dbReference type="OrthoDB" id="5561979at2759"/>
<reference evidence="2" key="1">
    <citation type="journal article" date="2011" name="Genome Res.">
        <title>Phylogeny-wide analysis of social amoeba genomes highlights ancient origins for complex intercellular communication.</title>
        <authorList>
            <person name="Heidel A.J."/>
            <person name="Lawal H.M."/>
            <person name="Felder M."/>
            <person name="Schilde C."/>
            <person name="Helps N.R."/>
            <person name="Tunggal B."/>
            <person name="Rivero F."/>
            <person name="John U."/>
            <person name="Schleicher M."/>
            <person name="Eichinger L."/>
            <person name="Platzer M."/>
            <person name="Noegel A.A."/>
            <person name="Schaap P."/>
            <person name="Gloeckner G."/>
        </authorList>
    </citation>
    <scope>NUCLEOTIDE SEQUENCE [LARGE SCALE GENOMIC DNA]</scope>
    <source>
        <strain evidence="2">SH3</strain>
    </source>
</reference>
<evidence type="ECO:0000313" key="2">
    <source>
        <dbReference type="Proteomes" id="UP000007797"/>
    </source>
</evidence>
<dbReference type="GeneID" id="14876209"/>
<dbReference type="AlphaFoldDB" id="F4PJI6"/>
<evidence type="ECO:0008006" key="3">
    <source>
        <dbReference type="Google" id="ProtNLM"/>
    </source>
</evidence>
<proteinExistence type="predicted"/>
<dbReference type="KEGG" id="dfa:DFA_05895"/>
<dbReference type="Proteomes" id="UP000007797">
    <property type="component" value="Unassembled WGS sequence"/>
</dbReference>
<name>F4PJI6_CACFS</name>
<sequence>MNLYSYIFRGPSIESVRGKLEDVDQKRLSNIFFDSHPESEDDIAPLLVKEYLKFITLKVLDQDWDATKLSPSPLIDQMWHIHILETKSYQDMCNKFGRMIHHRASIKEQEDDDPLLQQEKRNRYRRTLELYEKYYHTFQDNTSTIWDTQYLNIENHHPLPILTKIEYDPDVTVEAPAPDKLESRIMLLTVRLPKGTKVYLWAKEPSTTTIGRVTDVALGYTGYDYRIIYRGKQIEPDMLLSELRYCDFENGDTFDIVFRLRGC</sequence>
<accession>F4PJI6</accession>
<evidence type="ECO:0000313" key="1">
    <source>
        <dbReference type="EMBL" id="EGG23760.1"/>
    </source>
</evidence>
<keyword evidence="2" id="KW-1185">Reference proteome</keyword>